<keyword evidence="3" id="KW-0964">Secreted</keyword>
<dbReference type="InterPro" id="IPR009003">
    <property type="entry name" value="Peptidase_S1_PA"/>
</dbReference>
<keyword evidence="4" id="KW-0204">Cytolysis</keyword>
<dbReference type="InterPro" id="IPR043504">
    <property type="entry name" value="Peptidase_S1_PA_chymotrypsin"/>
</dbReference>
<evidence type="ECO:0000256" key="2">
    <source>
        <dbReference type="ARBA" id="ARBA00004613"/>
    </source>
</evidence>
<dbReference type="GO" id="GO:0004252">
    <property type="term" value="F:serine-type endopeptidase activity"/>
    <property type="evidence" value="ECO:0007669"/>
    <property type="project" value="InterPro"/>
</dbReference>
<evidence type="ECO:0000256" key="1">
    <source>
        <dbReference type="ARBA" id="ARBA00004370"/>
    </source>
</evidence>
<dbReference type="PROSITE" id="PS51412">
    <property type="entry name" value="MACPF_2"/>
    <property type="match status" value="1"/>
</dbReference>
<evidence type="ECO:0000256" key="5">
    <source>
        <dbReference type="ARBA" id="ARBA00023136"/>
    </source>
</evidence>
<evidence type="ECO:0000256" key="4">
    <source>
        <dbReference type="ARBA" id="ARBA00022852"/>
    </source>
</evidence>
<dbReference type="InterPro" id="IPR020863">
    <property type="entry name" value="MACPF_CS"/>
</dbReference>
<feature type="domain" description="MACPF" evidence="9">
    <location>
        <begin position="100"/>
        <end position="421"/>
    </location>
</feature>
<evidence type="ECO:0000256" key="6">
    <source>
        <dbReference type="ARBA" id="ARBA00023157"/>
    </source>
</evidence>
<evidence type="ECO:0000256" key="7">
    <source>
        <dbReference type="SAM" id="MobiDB-lite"/>
    </source>
</evidence>
<organism evidence="10 11">
    <name type="scientific">Mytilus coruscus</name>
    <name type="common">Sea mussel</name>
    <dbReference type="NCBI Taxonomy" id="42192"/>
    <lineage>
        <taxon>Eukaryota</taxon>
        <taxon>Metazoa</taxon>
        <taxon>Spiralia</taxon>
        <taxon>Lophotrochozoa</taxon>
        <taxon>Mollusca</taxon>
        <taxon>Bivalvia</taxon>
        <taxon>Autobranchia</taxon>
        <taxon>Pteriomorphia</taxon>
        <taxon>Mytilida</taxon>
        <taxon>Mytiloidea</taxon>
        <taxon>Mytilidae</taxon>
        <taxon>Mytilinae</taxon>
        <taxon>Mytilus</taxon>
    </lineage>
</organism>
<feature type="compositionally biased region" description="Basic residues" evidence="7">
    <location>
        <begin position="506"/>
        <end position="518"/>
    </location>
</feature>
<evidence type="ECO:0000256" key="3">
    <source>
        <dbReference type="ARBA" id="ARBA00022525"/>
    </source>
</evidence>
<dbReference type="GO" id="GO:0006508">
    <property type="term" value="P:proteolysis"/>
    <property type="evidence" value="ECO:0007669"/>
    <property type="project" value="InterPro"/>
</dbReference>
<dbReference type="GO" id="GO:0016020">
    <property type="term" value="C:membrane"/>
    <property type="evidence" value="ECO:0007669"/>
    <property type="project" value="UniProtKB-SubCell"/>
</dbReference>
<name>A0A6J8DZF7_MYTCO</name>
<dbReference type="AlphaFoldDB" id="A0A6J8DZF7"/>
<keyword evidence="8" id="KW-0812">Transmembrane</keyword>
<keyword evidence="5 8" id="KW-0472">Membrane</keyword>
<keyword evidence="6" id="KW-1015">Disulfide bond</keyword>
<protein>
    <recommendedName>
        <fullName evidence="9">MACPF domain-containing protein</fullName>
    </recommendedName>
</protein>
<comment type="subcellular location">
    <subcellularLocation>
        <location evidence="1">Membrane</location>
    </subcellularLocation>
    <subcellularLocation>
        <location evidence="2">Secreted</location>
    </subcellularLocation>
</comment>
<dbReference type="InterPro" id="IPR001254">
    <property type="entry name" value="Trypsin_dom"/>
</dbReference>
<evidence type="ECO:0000313" key="10">
    <source>
        <dbReference type="EMBL" id="CAC5412722.1"/>
    </source>
</evidence>
<keyword evidence="8" id="KW-1133">Transmembrane helix</keyword>
<feature type="transmembrane region" description="Helical" evidence="8">
    <location>
        <begin position="30"/>
        <end position="50"/>
    </location>
</feature>
<dbReference type="PANTHER" id="PTHR45742:SF8">
    <property type="entry name" value="FLOCCULATION PROTEIN FLO11"/>
    <property type="match status" value="1"/>
</dbReference>
<evidence type="ECO:0000313" key="11">
    <source>
        <dbReference type="Proteomes" id="UP000507470"/>
    </source>
</evidence>
<dbReference type="Pfam" id="PF00089">
    <property type="entry name" value="Trypsin"/>
    <property type="match status" value="1"/>
</dbReference>
<feature type="compositionally biased region" description="Basic residues" evidence="7">
    <location>
        <begin position="483"/>
        <end position="498"/>
    </location>
</feature>
<dbReference type="PROSITE" id="PS00279">
    <property type="entry name" value="MACPF_1"/>
    <property type="match status" value="1"/>
</dbReference>
<proteinExistence type="predicted"/>
<keyword evidence="11" id="KW-1185">Reference proteome</keyword>
<gene>
    <name evidence="10" type="ORF">MCOR_45707</name>
</gene>
<evidence type="ECO:0000259" key="9">
    <source>
        <dbReference type="PROSITE" id="PS51412"/>
    </source>
</evidence>
<dbReference type="Proteomes" id="UP000507470">
    <property type="component" value="Unassembled WGS sequence"/>
</dbReference>
<dbReference type="Gene3D" id="2.40.10.10">
    <property type="entry name" value="Trypsin-like serine proteases"/>
    <property type="match status" value="1"/>
</dbReference>
<dbReference type="Pfam" id="PF01823">
    <property type="entry name" value="MACPF"/>
    <property type="match status" value="2"/>
</dbReference>
<dbReference type="InterPro" id="IPR020864">
    <property type="entry name" value="MACPF"/>
</dbReference>
<dbReference type="GO" id="GO:0005576">
    <property type="term" value="C:extracellular region"/>
    <property type="evidence" value="ECO:0007669"/>
    <property type="project" value="UniProtKB-SubCell"/>
</dbReference>
<dbReference type="SUPFAM" id="SSF50494">
    <property type="entry name" value="Trypsin-like serine proteases"/>
    <property type="match status" value="1"/>
</dbReference>
<reference evidence="10 11" key="1">
    <citation type="submission" date="2020-06" db="EMBL/GenBank/DDBJ databases">
        <authorList>
            <person name="Li R."/>
            <person name="Bekaert M."/>
        </authorList>
    </citation>
    <scope>NUCLEOTIDE SEQUENCE [LARGE SCALE GENOMIC DNA]</scope>
    <source>
        <strain evidence="11">wild</strain>
    </source>
</reference>
<accession>A0A6J8DZF7</accession>
<dbReference type="EMBL" id="CACVKT020008083">
    <property type="protein sequence ID" value="CAC5412722.1"/>
    <property type="molecule type" value="Genomic_DNA"/>
</dbReference>
<dbReference type="GO" id="GO:0031640">
    <property type="term" value="P:killing of cells of another organism"/>
    <property type="evidence" value="ECO:0007669"/>
    <property type="project" value="UniProtKB-KW"/>
</dbReference>
<dbReference type="PANTHER" id="PTHR45742">
    <property type="entry name" value="COMPLEMENT COMPONENT C6"/>
    <property type="match status" value="1"/>
</dbReference>
<sequence>MEMHSEAEPLVPQMSNSRSIRRKLLSCRQIHILNVVAFVAIAGCTIFLLFEVKNIMNDRNVKTQLMQKNLVNKDIEPNRYSQSKLNQSASDKDNLLNSDQLQDCLGSREKQTFPDIDYAFFGYNILKGYPHAIGHDPGFTYPIFEIDYSEKRQSGDCRYFLPRGLVVIPDVSCALSFSSKTVKNTQELSQALSVSTSVHGAGWGASFSASAGYKESSHEMSSGESIYIFSKAKCRYYFTKMVTEKPPPFTVAFLDWVFKLNSTNNKETYIEFFETFGTHYSTYTKRKGRNVEAAASYSGLYSAGADFKMDSSQKAAASHFMESVETKTITVGAPPPEDGKASTWASTVKDNPVPMEYNLESIENLFTKNFMSRLNVDFERIRYHIKEYIFRLEYCKHLKNTGQLDTCENVRPGFSKIKFLTNTKLHFDYKRGDSGGGMVCRDDDDENTEKLVRLVSVGLGCDSKVPSIYSKVSVHLDWINKTMNKKGKNGKNNKKTRKQQREPKTGKTRRIRKITISR</sequence>
<feature type="region of interest" description="Disordered" evidence="7">
    <location>
        <begin position="483"/>
        <end position="518"/>
    </location>
</feature>
<dbReference type="OrthoDB" id="6153340at2759"/>
<evidence type="ECO:0000256" key="8">
    <source>
        <dbReference type="SAM" id="Phobius"/>
    </source>
</evidence>